<dbReference type="EMBL" id="CAEZVD010000094">
    <property type="protein sequence ID" value="CAB4624819.1"/>
    <property type="molecule type" value="Genomic_DNA"/>
</dbReference>
<gene>
    <name evidence="12" type="ORF">UFOPK1909_00822</name>
</gene>
<evidence type="ECO:0000256" key="9">
    <source>
        <dbReference type="ARBA" id="ARBA00023204"/>
    </source>
</evidence>
<dbReference type="InterPro" id="IPR027417">
    <property type="entry name" value="P-loop_NTPase"/>
</dbReference>
<organism evidence="12">
    <name type="scientific">freshwater metagenome</name>
    <dbReference type="NCBI Taxonomy" id="449393"/>
    <lineage>
        <taxon>unclassified sequences</taxon>
        <taxon>metagenomes</taxon>
        <taxon>ecological metagenomes</taxon>
    </lineage>
</organism>
<evidence type="ECO:0000256" key="1">
    <source>
        <dbReference type="ARBA" id="ARBA00022722"/>
    </source>
</evidence>
<feature type="domain" description="UvrD-like helicase C-terminal" evidence="11">
    <location>
        <begin position="49"/>
        <end position="155"/>
    </location>
</feature>
<dbReference type="InterPro" id="IPR011335">
    <property type="entry name" value="Restrct_endonuc-II-like"/>
</dbReference>
<keyword evidence="8" id="KW-0238">DNA-binding</keyword>
<dbReference type="GO" id="GO:0043138">
    <property type="term" value="F:3'-5' DNA helicase activity"/>
    <property type="evidence" value="ECO:0007669"/>
    <property type="project" value="TreeGrafter"/>
</dbReference>
<keyword evidence="3" id="KW-0227">DNA damage</keyword>
<dbReference type="PANTHER" id="PTHR11070:SF55">
    <property type="entry name" value="DNA 3'-5' HELICASE"/>
    <property type="match status" value="1"/>
</dbReference>
<dbReference type="Pfam" id="PF13361">
    <property type="entry name" value="UvrD_C"/>
    <property type="match status" value="1"/>
</dbReference>
<keyword evidence="6" id="KW-0269">Exonuclease</keyword>
<keyword evidence="2" id="KW-0547">Nucleotide-binding</keyword>
<keyword evidence="9" id="KW-0234">DNA repair</keyword>
<name>A0A6J6IK98_9ZZZZ</name>
<keyword evidence="7" id="KW-0067">ATP-binding</keyword>
<evidence type="ECO:0000259" key="10">
    <source>
        <dbReference type="Pfam" id="PF12705"/>
    </source>
</evidence>
<dbReference type="PANTHER" id="PTHR11070">
    <property type="entry name" value="UVRD / RECB / PCRA DNA HELICASE FAMILY MEMBER"/>
    <property type="match status" value="1"/>
</dbReference>
<protein>
    <submittedName>
        <fullName evidence="12">Unannotated protein</fullName>
    </submittedName>
</protein>
<dbReference type="GO" id="GO:0000725">
    <property type="term" value="P:recombinational repair"/>
    <property type="evidence" value="ECO:0007669"/>
    <property type="project" value="TreeGrafter"/>
</dbReference>
<dbReference type="AlphaFoldDB" id="A0A6J6IK98"/>
<accession>A0A6J6IK98</accession>
<evidence type="ECO:0000259" key="11">
    <source>
        <dbReference type="Pfam" id="PF13361"/>
    </source>
</evidence>
<dbReference type="Pfam" id="PF12705">
    <property type="entry name" value="PDDEXK_1"/>
    <property type="match status" value="1"/>
</dbReference>
<dbReference type="GO" id="GO:0004527">
    <property type="term" value="F:exonuclease activity"/>
    <property type="evidence" value="ECO:0007669"/>
    <property type="project" value="UniProtKB-KW"/>
</dbReference>
<dbReference type="SUPFAM" id="SSF52540">
    <property type="entry name" value="P-loop containing nucleoside triphosphate hydrolases"/>
    <property type="match status" value="1"/>
</dbReference>
<dbReference type="GO" id="GO:0005524">
    <property type="term" value="F:ATP binding"/>
    <property type="evidence" value="ECO:0007669"/>
    <property type="project" value="UniProtKB-KW"/>
</dbReference>
<evidence type="ECO:0000256" key="5">
    <source>
        <dbReference type="ARBA" id="ARBA00022806"/>
    </source>
</evidence>
<proteinExistence type="predicted"/>
<dbReference type="GO" id="GO:0003677">
    <property type="term" value="F:DNA binding"/>
    <property type="evidence" value="ECO:0007669"/>
    <property type="project" value="UniProtKB-KW"/>
</dbReference>
<dbReference type="Gene3D" id="3.90.320.10">
    <property type="match status" value="1"/>
</dbReference>
<evidence type="ECO:0000313" key="12">
    <source>
        <dbReference type="EMBL" id="CAB4624819.1"/>
    </source>
</evidence>
<dbReference type="SUPFAM" id="SSF52980">
    <property type="entry name" value="Restriction endonuclease-like"/>
    <property type="match status" value="1"/>
</dbReference>
<evidence type="ECO:0000256" key="6">
    <source>
        <dbReference type="ARBA" id="ARBA00022839"/>
    </source>
</evidence>
<dbReference type="GO" id="GO:0033202">
    <property type="term" value="C:DNA helicase complex"/>
    <property type="evidence" value="ECO:0007669"/>
    <property type="project" value="TreeGrafter"/>
</dbReference>
<evidence type="ECO:0000256" key="7">
    <source>
        <dbReference type="ARBA" id="ARBA00022840"/>
    </source>
</evidence>
<dbReference type="InterPro" id="IPR011604">
    <property type="entry name" value="PDDEXK-like_dom_sf"/>
</dbReference>
<evidence type="ECO:0000256" key="2">
    <source>
        <dbReference type="ARBA" id="ARBA00022741"/>
    </source>
</evidence>
<dbReference type="InterPro" id="IPR000212">
    <property type="entry name" value="DNA_helicase_UvrD/REP"/>
</dbReference>
<dbReference type="InterPro" id="IPR038726">
    <property type="entry name" value="PDDEXK_AddAB-type"/>
</dbReference>
<dbReference type="GO" id="GO:0005829">
    <property type="term" value="C:cytosol"/>
    <property type="evidence" value="ECO:0007669"/>
    <property type="project" value="TreeGrafter"/>
</dbReference>
<dbReference type="InterPro" id="IPR014017">
    <property type="entry name" value="DNA_helicase_UvrD-like_C"/>
</dbReference>
<keyword evidence="4" id="KW-0378">Hydrolase</keyword>
<evidence type="ECO:0000256" key="8">
    <source>
        <dbReference type="ARBA" id="ARBA00023125"/>
    </source>
</evidence>
<reference evidence="12" key="1">
    <citation type="submission" date="2020-05" db="EMBL/GenBank/DDBJ databases">
        <authorList>
            <person name="Chiriac C."/>
            <person name="Salcher M."/>
            <person name="Ghai R."/>
            <person name="Kavagutti S V."/>
        </authorList>
    </citation>
    <scope>NUCLEOTIDE SEQUENCE</scope>
</reference>
<feature type="domain" description="PD-(D/E)XK endonuclease-like" evidence="10">
    <location>
        <begin position="286"/>
        <end position="443"/>
    </location>
</feature>
<dbReference type="Gene3D" id="3.40.50.300">
    <property type="entry name" value="P-loop containing nucleotide triphosphate hydrolases"/>
    <property type="match status" value="1"/>
</dbReference>
<keyword evidence="5" id="KW-0347">Helicase</keyword>
<evidence type="ECO:0000256" key="3">
    <source>
        <dbReference type="ARBA" id="ARBA00022763"/>
    </source>
</evidence>
<evidence type="ECO:0000256" key="4">
    <source>
        <dbReference type="ARBA" id="ARBA00022801"/>
    </source>
</evidence>
<sequence length="460" mass="51588">MAHLNAFAAIVAGYSGSNNQPHLGGFLNWLEFADERERFEVPSTNPERGVVQVLTIHAAKGLEWNHVAVANLIEGDFPSSGKGSSGWVAIGKLPFPLRGDSASLPHWNYKNVQAQNEAKQSLDAFKEEMRAHLLTEELRLMYVEVTRPKSCLLLSGSYWKPGNKNSRVPSQFLLSACELLKIQIPELESQENPMELESQVESWPLDPLGSNHRSQLDRAAALTLESSESLERNVAELNSADQIQSEISLLLAERDAALESLSSVTLPVRIPASSFKDYIGDFAETTRRLKRPMPQPPYKQTRAGTLFHNWVESFFGASALLEIEADVRSQEAFASENIEALKKNFQNSRFATMDPIDVEREIQLTVGENTFICKLDAVFAEGDRKLIVDWKSGKSPKDKKDEALKVLQLALYRLAYSKFTGEPIENIDVCFYFVAEDKELRPESVPDEAQLMKLWSELTN</sequence>
<keyword evidence="1" id="KW-0540">Nuclease</keyword>